<dbReference type="EMBL" id="LSYV01000025">
    <property type="protein sequence ID" value="KXZ48945.1"/>
    <property type="molecule type" value="Genomic_DNA"/>
</dbReference>
<comment type="caution">
    <text evidence="4">The sequence shown here is derived from an EMBL/GenBank/DDBJ whole genome shotgun (WGS) entry which is preliminary data.</text>
</comment>
<dbReference type="Pfam" id="PF00082">
    <property type="entry name" value="Peptidase_S8"/>
    <property type="match status" value="1"/>
</dbReference>
<feature type="domain" description="Peptidase S8/S53" evidence="3">
    <location>
        <begin position="15"/>
        <end position="218"/>
    </location>
</feature>
<dbReference type="AlphaFoldDB" id="A0A150GH43"/>
<evidence type="ECO:0000256" key="2">
    <source>
        <dbReference type="PROSITE-ProRule" id="PRU01240"/>
    </source>
</evidence>
<proteinExistence type="inferred from homology"/>
<evidence type="ECO:0000256" key="1">
    <source>
        <dbReference type="ARBA" id="ARBA00011073"/>
    </source>
</evidence>
<dbReference type="STRING" id="33097.A0A150GH43"/>
<keyword evidence="5" id="KW-1185">Reference proteome</keyword>
<dbReference type="InterPro" id="IPR051048">
    <property type="entry name" value="Peptidase_S8/S53_subtilisin"/>
</dbReference>
<evidence type="ECO:0000259" key="3">
    <source>
        <dbReference type="Pfam" id="PF00082"/>
    </source>
</evidence>
<organism evidence="4 5">
    <name type="scientific">Gonium pectorale</name>
    <name type="common">Green alga</name>
    <dbReference type="NCBI Taxonomy" id="33097"/>
    <lineage>
        <taxon>Eukaryota</taxon>
        <taxon>Viridiplantae</taxon>
        <taxon>Chlorophyta</taxon>
        <taxon>core chlorophytes</taxon>
        <taxon>Chlorophyceae</taxon>
        <taxon>CS clade</taxon>
        <taxon>Chlamydomonadales</taxon>
        <taxon>Volvocaceae</taxon>
        <taxon>Gonium</taxon>
    </lineage>
</organism>
<gene>
    <name evidence="4" type="ORF">GPECTOR_24g235</name>
</gene>
<dbReference type="PANTHER" id="PTHR43399:SF4">
    <property type="entry name" value="CELL WALL-ASSOCIATED PROTEASE"/>
    <property type="match status" value="1"/>
</dbReference>
<dbReference type="InterPro" id="IPR036852">
    <property type="entry name" value="Peptidase_S8/S53_dom_sf"/>
</dbReference>
<dbReference type="OrthoDB" id="5139247at2759"/>
<dbReference type="SUPFAM" id="SSF52743">
    <property type="entry name" value="Subtilisin-like"/>
    <property type="match status" value="1"/>
</dbReference>
<dbReference type="Gene3D" id="3.40.50.200">
    <property type="entry name" value="Peptidase S8/S53 domain"/>
    <property type="match status" value="1"/>
</dbReference>
<dbReference type="Proteomes" id="UP000075714">
    <property type="component" value="Unassembled WGS sequence"/>
</dbReference>
<sequence length="884" mass="90955">MLLKVFNRLGYVFASNVAAAYAYALRHGAHIVVCSFGPDRANVAGPQLQQRLVEEQVYKTAVDPLSKKDVLLVAAAGNAKDESDITNLDVLVRNGSNYLPCTLSYNTTSYGNVLCVTGTDYADVVIRVNAGGNVVSGCHYGNATVQMGAPGLNISSTLPASLGLYGNKTGSSMAAPLVAGVAALVASVVGSVGVNQTAAVQANYFQARRVKELLLSAADFVPGLQVQGSRRLNATRAVRNAATNAVVPTRSPTYYITNKGDASLLAPGLAEEYTLLPPAAPGTAPADRFTAPGTFLDASMRVSTPGSPATTLRAFKYSAAMAWAVPAGWGLRLRLSGLVRFNALGVWGVALAAGDGGAALARVRLEIGEQIVNLTTPAAIDVGRLGLYEFRLTVLSPGPWLNLTWSRPGALGNFSQASEDMLLVPSYVDASYPSYAVSAANLTLGGQPSAPSSPPGWHVAWNFSTALPPPPSNLSATSAAAAFGNASLLTPGLLAAFAPGLPAAGGGPWAPLRHTALRPGLFPANTTLRGVVQAAAAASNITLPNLAAPLGVYGTAMAHLRPPANVSSLALRVTCGSCRLFVQGVLAVDASQVLPVSATAAPPRALTAQSACLPLPATTTFTQLATSTASITVTLPAVYTLELRFAVGNLSAGGVVDVAWAPCAASGLGGPTGQWAAVGPLLVSSLMWAPPSNNTYKASAVRCDAWESAGDGVVPSPLLRPPLASATLPYPNSSFAGCSRFSNDSSCSGPLQLKATDILRDKAKLDGFTTYDVRCWAFWAGAFRNGTLTMRLGFRSMDPASVLPASVYLGSQLVYRSVRGVAAAANLTRTPLAPLASAASPHRLLLAFEYSGAGAGDTLGLFDGVETASLSSYLLINQAMVVPA</sequence>
<dbReference type="InterPro" id="IPR000209">
    <property type="entry name" value="Peptidase_S8/S53_dom"/>
</dbReference>
<protein>
    <recommendedName>
        <fullName evidence="3">Peptidase S8/S53 domain-containing protein</fullName>
    </recommendedName>
</protein>
<dbReference type="GO" id="GO:0006508">
    <property type="term" value="P:proteolysis"/>
    <property type="evidence" value="ECO:0007669"/>
    <property type="project" value="InterPro"/>
</dbReference>
<accession>A0A150GH43</accession>
<comment type="caution">
    <text evidence="2">Lacks conserved residue(s) required for the propagation of feature annotation.</text>
</comment>
<evidence type="ECO:0000313" key="5">
    <source>
        <dbReference type="Proteomes" id="UP000075714"/>
    </source>
</evidence>
<evidence type="ECO:0000313" key="4">
    <source>
        <dbReference type="EMBL" id="KXZ48945.1"/>
    </source>
</evidence>
<dbReference type="GO" id="GO:0004252">
    <property type="term" value="F:serine-type endopeptidase activity"/>
    <property type="evidence" value="ECO:0007669"/>
    <property type="project" value="InterPro"/>
</dbReference>
<name>A0A150GH43_GONPE</name>
<reference evidence="5" key="1">
    <citation type="journal article" date="2016" name="Nat. Commun.">
        <title>The Gonium pectorale genome demonstrates co-option of cell cycle regulation during the evolution of multicellularity.</title>
        <authorList>
            <person name="Hanschen E.R."/>
            <person name="Marriage T.N."/>
            <person name="Ferris P.J."/>
            <person name="Hamaji T."/>
            <person name="Toyoda A."/>
            <person name="Fujiyama A."/>
            <person name="Neme R."/>
            <person name="Noguchi H."/>
            <person name="Minakuchi Y."/>
            <person name="Suzuki M."/>
            <person name="Kawai-Toyooka H."/>
            <person name="Smith D.R."/>
            <person name="Sparks H."/>
            <person name="Anderson J."/>
            <person name="Bakaric R."/>
            <person name="Luria V."/>
            <person name="Karger A."/>
            <person name="Kirschner M.W."/>
            <person name="Durand P.M."/>
            <person name="Michod R.E."/>
            <person name="Nozaki H."/>
            <person name="Olson B.J."/>
        </authorList>
    </citation>
    <scope>NUCLEOTIDE SEQUENCE [LARGE SCALE GENOMIC DNA]</scope>
    <source>
        <strain evidence="5">NIES-2863</strain>
    </source>
</reference>
<comment type="similarity">
    <text evidence="1 2">Belongs to the peptidase S8 family.</text>
</comment>
<dbReference type="PANTHER" id="PTHR43399">
    <property type="entry name" value="SUBTILISIN-RELATED"/>
    <property type="match status" value="1"/>
</dbReference>
<dbReference type="PROSITE" id="PS51892">
    <property type="entry name" value="SUBTILASE"/>
    <property type="match status" value="1"/>
</dbReference>